<reference evidence="1 2" key="1">
    <citation type="submission" date="2019-06" db="EMBL/GenBank/DDBJ databases">
        <authorList>
            <person name="Broberg M."/>
        </authorList>
    </citation>
    <scope>NUCLEOTIDE SEQUENCE [LARGE SCALE GENOMIC DNA]</scope>
</reference>
<dbReference type="EMBL" id="CABFNS010000837">
    <property type="protein sequence ID" value="VUC31815.1"/>
    <property type="molecule type" value="Genomic_DNA"/>
</dbReference>
<evidence type="ECO:0000313" key="2">
    <source>
        <dbReference type="Proteomes" id="UP000766486"/>
    </source>
</evidence>
<keyword evidence="2" id="KW-1185">Reference proteome</keyword>
<name>A0ABY6UKT3_BIOOC</name>
<gene>
    <name evidence="1" type="ORF">CLO192961_LOCUS315668</name>
</gene>
<proteinExistence type="predicted"/>
<organism evidence="1 2">
    <name type="scientific">Bionectria ochroleuca</name>
    <name type="common">Gliocladium roseum</name>
    <dbReference type="NCBI Taxonomy" id="29856"/>
    <lineage>
        <taxon>Eukaryota</taxon>
        <taxon>Fungi</taxon>
        <taxon>Dikarya</taxon>
        <taxon>Ascomycota</taxon>
        <taxon>Pezizomycotina</taxon>
        <taxon>Sordariomycetes</taxon>
        <taxon>Hypocreomycetidae</taxon>
        <taxon>Hypocreales</taxon>
        <taxon>Bionectriaceae</taxon>
        <taxon>Clonostachys</taxon>
    </lineage>
</organism>
<protein>
    <submittedName>
        <fullName evidence="1">Uncharacterized protein</fullName>
    </submittedName>
</protein>
<sequence>MSASPQTHALMAKYGARITVNPPVEVPEGDEFRLGPVGGVAHEARHRGLEGCSALRRGIIEVFATDGVTQSVKERGVGLVQSDPATG</sequence>
<comment type="caution">
    <text evidence="1">The sequence shown here is derived from an EMBL/GenBank/DDBJ whole genome shotgun (WGS) entry which is preliminary data.</text>
</comment>
<evidence type="ECO:0000313" key="1">
    <source>
        <dbReference type="EMBL" id="VUC31815.1"/>
    </source>
</evidence>
<dbReference type="Proteomes" id="UP000766486">
    <property type="component" value="Unassembled WGS sequence"/>
</dbReference>
<accession>A0ABY6UKT3</accession>